<sequence length="159" mass="17287">MQFTFVPLFLALTSAQGYLRPSACRPLANGLISDCGSSTDAFQIKDVILTPSIPVAGQPLEINLIGDLKKEITFGSVTSISTKINGSKLGTVELDTCAIAKERNLMVQCPAKPQHVDIKNTIKIPAYAPKGTYDINAFGFTHDKVRIFNVTIKHTSKDY</sequence>
<evidence type="ECO:0000313" key="1">
    <source>
        <dbReference type="EMBL" id="KAJ9078423.1"/>
    </source>
</evidence>
<gene>
    <name evidence="1" type="ORF">DSO57_1006835</name>
</gene>
<name>A0ACC2TV36_9FUNG</name>
<protein>
    <submittedName>
        <fullName evidence="1">Uncharacterized protein</fullName>
    </submittedName>
</protein>
<reference evidence="1" key="1">
    <citation type="submission" date="2022-04" db="EMBL/GenBank/DDBJ databases">
        <title>Genome of the entomopathogenic fungus Entomophthora muscae.</title>
        <authorList>
            <person name="Elya C."/>
            <person name="Lovett B.R."/>
            <person name="Lee E."/>
            <person name="Macias A.M."/>
            <person name="Hajek A.E."/>
            <person name="De Bivort B.L."/>
            <person name="Kasson M.T."/>
            <person name="De Fine Licht H.H."/>
            <person name="Stajich J.E."/>
        </authorList>
    </citation>
    <scope>NUCLEOTIDE SEQUENCE</scope>
    <source>
        <strain evidence="1">Berkeley</strain>
    </source>
</reference>
<organism evidence="1 2">
    <name type="scientific">Entomophthora muscae</name>
    <dbReference type="NCBI Taxonomy" id="34485"/>
    <lineage>
        <taxon>Eukaryota</taxon>
        <taxon>Fungi</taxon>
        <taxon>Fungi incertae sedis</taxon>
        <taxon>Zoopagomycota</taxon>
        <taxon>Entomophthoromycotina</taxon>
        <taxon>Entomophthoromycetes</taxon>
        <taxon>Entomophthorales</taxon>
        <taxon>Entomophthoraceae</taxon>
        <taxon>Entomophthora</taxon>
    </lineage>
</organism>
<accession>A0ACC2TV36</accession>
<dbReference type="EMBL" id="QTSX02002149">
    <property type="protein sequence ID" value="KAJ9078423.1"/>
    <property type="molecule type" value="Genomic_DNA"/>
</dbReference>
<keyword evidence="2" id="KW-1185">Reference proteome</keyword>
<proteinExistence type="predicted"/>
<comment type="caution">
    <text evidence="1">The sequence shown here is derived from an EMBL/GenBank/DDBJ whole genome shotgun (WGS) entry which is preliminary data.</text>
</comment>
<evidence type="ECO:0000313" key="2">
    <source>
        <dbReference type="Proteomes" id="UP001165960"/>
    </source>
</evidence>
<dbReference type="Proteomes" id="UP001165960">
    <property type="component" value="Unassembled WGS sequence"/>
</dbReference>